<organism evidence="3">
    <name type="scientific">Siphoviridae sp. cttdo1</name>
    <dbReference type="NCBI Taxonomy" id="2823606"/>
    <lineage>
        <taxon>Viruses</taxon>
        <taxon>Duplodnaviria</taxon>
        <taxon>Heunggongvirae</taxon>
        <taxon>Uroviricota</taxon>
        <taxon>Caudoviricetes</taxon>
    </lineage>
</organism>
<keyword evidence="1" id="KW-0175">Coiled coil</keyword>
<accession>A0A8S5LC37</accession>
<feature type="transmembrane region" description="Helical" evidence="2">
    <location>
        <begin position="6"/>
        <end position="25"/>
    </location>
</feature>
<evidence type="ECO:0000313" key="3">
    <source>
        <dbReference type="EMBL" id="DAD67495.1"/>
    </source>
</evidence>
<keyword evidence="3" id="KW-0406">Ion transport</keyword>
<keyword evidence="2" id="KW-0812">Transmembrane</keyword>
<evidence type="ECO:0000256" key="1">
    <source>
        <dbReference type="SAM" id="Coils"/>
    </source>
</evidence>
<reference evidence="3" key="1">
    <citation type="journal article" date="2021" name="Proc. Natl. Acad. Sci. U.S.A.">
        <title>A Catalog of Tens of Thousands of Viruses from Human Metagenomes Reveals Hidden Associations with Chronic Diseases.</title>
        <authorList>
            <person name="Tisza M.J."/>
            <person name="Buck C.B."/>
        </authorList>
    </citation>
    <scope>NUCLEOTIDE SEQUENCE</scope>
    <source>
        <strain evidence="3">Cttdo1</strain>
    </source>
</reference>
<keyword evidence="2" id="KW-1133">Transmembrane helix</keyword>
<keyword evidence="3" id="KW-0813">Transport</keyword>
<proteinExistence type="predicted"/>
<sequence length="103" mass="11891">MNPLTQTILTFVLGGGLMSFLTAIITMKYTKKQAEANAMKAMQDVYQELITDLRVDITDMRAERKELRSEVDKVKSEVDNNRKLYNELKPYKCTDLSCIHRKS</sequence>
<evidence type="ECO:0000256" key="2">
    <source>
        <dbReference type="SAM" id="Phobius"/>
    </source>
</evidence>
<feature type="coiled-coil region" evidence="1">
    <location>
        <begin position="50"/>
        <end position="84"/>
    </location>
</feature>
<dbReference type="EMBL" id="BK014678">
    <property type="protein sequence ID" value="DAD67495.1"/>
    <property type="molecule type" value="Genomic_DNA"/>
</dbReference>
<keyword evidence="2" id="KW-0472">Membrane</keyword>
<protein>
    <submittedName>
        <fullName evidence="3">Voltage-gated sodium channel protein</fullName>
    </submittedName>
</protein>
<name>A0A8S5LC37_9CAUD</name>
<dbReference type="GO" id="GO:0034220">
    <property type="term" value="P:monoatomic ion transmembrane transport"/>
    <property type="evidence" value="ECO:0007669"/>
    <property type="project" value="UniProtKB-KW"/>
</dbReference>
<keyword evidence="3" id="KW-0407">Ion channel</keyword>